<evidence type="ECO:0000259" key="4">
    <source>
        <dbReference type="Pfam" id="PF26140"/>
    </source>
</evidence>
<dbReference type="RefSeq" id="XP_007722036.1">
    <property type="nucleotide sequence ID" value="XM_007723846.1"/>
</dbReference>
<dbReference type="InterPro" id="IPR059018">
    <property type="entry name" value="HEAT_URB1"/>
</dbReference>
<keyword evidence="6" id="KW-1185">Reference proteome</keyword>
<dbReference type="Pfam" id="PF16201">
    <property type="entry name" value="NopRA1"/>
    <property type="match status" value="1"/>
</dbReference>
<dbReference type="AlphaFoldDB" id="W9YNN8"/>
<evidence type="ECO:0000313" key="6">
    <source>
        <dbReference type="Proteomes" id="UP000019484"/>
    </source>
</evidence>
<evidence type="ECO:0000259" key="3">
    <source>
        <dbReference type="Pfam" id="PF16201"/>
    </source>
</evidence>
<dbReference type="SUPFAM" id="SSF48371">
    <property type="entry name" value="ARM repeat"/>
    <property type="match status" value="1"/>
</dbReference>
<feature type="region of interest" description="Disordered" evidence="1">
    <location>
        <begin position="1"/>
        <end position="21"/>
    </location>
</feature>
<feature type="region of interest" description="Disordered" evidence="1">
    <location>
        <begin position="964"/>
        <end position="987"/>
    </location>
</feature>
<dbReference type="GO" id="GO:0000463">
    <property type="term" value="P:maturation of LSU-rRNA from tricistronic rRNA transcript (SSU-rRNA, 5.8S rRNA, LSU-rRNA)"/>
    <property type="evidence" value="ECO:0007669"/>
    <property type="project" value="TreeGrafter"/>
</dbReference>
<dbReference type="GO" id="GO:0000466">
    <property type="term" value="P:maturation of 5.8S rRNA from tricistronic rRNA transcript (SSU-rRNA, 5.8S rRNA, LSU-rRNA)"/>
    <property type="evidence" value="ECO:0007669"/>
    <property type="project" value="TreeGrafter"/>
</dbReference>
<sequence>MAVDEERSRKRRKVDGSTSATSISFKSADQIHRLLQSSQGSSPQVVAAIERFKHFLYQISEDQNIASQTGQLKVLKEYCDLQSSASHEEVDFPDLLSIWYSASQSNDEAVLSAVPSVLTQFFRTISSQLEFREFGLSLCHSLLKRDQLRIFDKGLSLPRSKQQIITPCLQLLTEIISFDGGALASNVFGRRDYLYRRLDGLLSQLPSESTDTPTPTPTSGVHKAALEFLLASLKYLDSESKTELITHGRTLYSAVRSLPSGSADVITKALDTLERSVLADESLAKQIKRRCFNSGFLAALAKLYDYPVESSSAGDGGDHSTSVREALQRLLLQVCTTTKGVLVPQTGWYPPGTNPESLQKDDSMIDLGLDSPFYFDDFTEKVPVKNGTLAIFIQTLKPESDVLQANLIISIFAAAPELVADYTSKKQKLVVPPGDDPLWRGQFAFLFSVVKQPVPPNCGWPGKTPSTPPPLSIVIESILPKPLDRSTLTKCLQTKDDIIMISATRVLTVALEKLDSALKIFDTAPSDTTLWAQAATRLMNLFIERIPPLQDLVTALQSLDKDNEQVRTTVLECMATYHKILPSTTVASKFDIGPTLSKTLQSLESDSLEQERRDVLQEQMTHLVQIADASLATKWFHRTSSEPTSLVVQLLQYCAQWPDTAVTKQSLPVVQAVLCGKGILSSTMAAFQALLFSLTPSKKWQPEIEMYQFLDNCITRTMQRPVKYLDRLEQMQQLLSDTTDLSLIACCIAEQWSFVLKKEDKSARKNIVGWVARLFSALEAAGQNWRVLNHLREEMERQAEGMEKAKAAFVKAFEKQQKKTVTLPPLVPTDSGETPEAAELGLNDKTLSADHAATNTQYQETESDMDMDKTFAAPAPIPTSLSGLDRWTKPDFESEIKSGRLASLLRCLISPDTEIRLQVFHTLQTVMHAVEQSTFPEKTQLYLLLGEVYETLRLHSISLSVSHSQTHTHTDPSTTLSSASSSLQPARPPPSIIAELAIQTLPVLADPSSPFYRKTNKFLLRAPSWPTSSILPYWLSLTFLTEPDSDDTDVGGQNAQALEIDRLLDLLANSLRTDSDMDLFRRAHVFARLFAYFLAPVCSKQARKKILRVVHIATTIPGASDTLITRAGVREWLAIARNLRDHSGHGAALFGKVDAEISLLVDVLAKEVERSCDAEAIARWESQRSVFKAGDATGMAGGEKKDG</sequence>
<dbReference type="eggNOG" id="KOG1791">
    <property type="taxonomic scope" value="Eukaryota"/>
</dbReference>
<dbReference type="PANTHER" id="PTHR13500">
    <property type="entry name" value="NUCLEOLAR PRERIBOSOMAL-ASSOCIATED PROTEIN 1"/>
    <property type="match status" value="1"/>
</dbReference>
<feature type="compositionally biased region" description="Low complexity" evidence="1">
    <location>
        <begin position="972"/>
        <end position="985"/>
    </location>
</feature>
<dbReference type="InterPro" id="IPR021714">
    <property type="entry name" value="URB1_N"/>
</dbReference>
<dbReference type="PANTHER" id="PTHR13500:SF0">
    <property type="entry name" value="NUCLEOLAR PRE-RIBOSOMAL-ASSOCIATED PROTEIN 1"/>
    <property type="match status" value="1"/>
</dbReference>
<dbReference type="GO" id="GO:0005730">
    <property type="term" value="C:nucleolus"/>
    <property type="evidence" value="ECO:0007669"/>
    <property type="project" value="TreeGrafter"/>
</dbReference>
<feature type="domain" description="URB1 N-terminal" evidence="2">
    <location>
        <begin position="93"/>
        <end position="429"/>
    </location>
</feature>
<feature type="domain" description="URB1 central HEAT repeat" evidence="4">
    <location>
        <begin position="632"/>
        <end position="818"/>
    </location>
</feature>
<dbReference type="InterPro" id="IPR032436">
    <property type="entry name" value="URB1_C"/>
</dbReference>
<organism evidence="5 6">
    <name type="scientific">Capronia coronata CBS 617.96</name>
    <dbReference type="NCBI Taxonomy" id="1182541"/>
    <lineage>
        <taxon>Eukaryota</taxon>
        <taxon>Fungi</taxon>
        <taxon>Dikarya</taxon>
        <taxon>Ascomycota</taxon>
        <taxon>Pezizomycotina</taxon>
        <taxon>Eurotiomycetes</taxon>
        <taxon>Chaetothyriomycetidae</taxon>
        <taxon>Chaetothyriales</taxon>
        <taxon>Herpotrichiellaceae</taxon>
        <taxon>Capronia</taxon>
    </lineage>
</organism>
<dbReference type="InterPro" id="IPR039844">
    <property type="entry name" value="URB1"/>
</dbReference>
<dbReference type="EMBL" id="AMWN01000002">
    <property type="protein sequence ID" value="EXJ94542.1"/>
    <property type="molecule type" value="Genomic_DNA"/>
</dbReference>
<comment type="caution">
    <text evidence="5">The sequence shown here is derived from an EMBL/GenBank/DDBJ whole genome shotgun (WGS) entry which is preliminary data.</text>
</comment>
<dbReference type="Pfam" id="PF11707">
    <property type="entry name" value="Npa1"/>
    <property type="match status" value="1"/>
</dbReference>
<dbReference type="InterPro" id="IPR016024">
    <property type="entry name" value="ARM-type_fold"/>
</dbReference>
<evidence type="ECO:0000313" key="5">
    <source>
        <dbReference type="EMBL" id="EXJ94542.1"/>
    </source>
</evidence>
<dbReference type="Pfam" id="PF26140">
    <property type="entry name" value="HEAT_URB1"/>
    <property type="match status" value="1"/>
</dbReference>
<evidence type="ECO:0008006" key="7">
    <source>
        <dbReference type="Google" id="ProtNLM"/>
    </source>
</evidence>
<dbReference type="Proteomes" id="UP000019484">
    <property type="component" value="Unassembled WGS sequence"/>
</dbReference>
<dbReference type="OrthoDB" id="72892at2759"/>
<accession>W9YNN8</accession>
<feature type="domain" description="URB1 C-terminal" evidence="3">
    <location>
        <begin position="901"/>
        <end position="1132"/>
    </location>
</feature>
<name>W9YNN8_9EURO</name>
<protein>
    <recommendedName>
        <fullName evidence="7">Nucleolar pre-ribosomal-associated protein 1 C-terminal domain-containing protein</fullName>
    </recommendedName>
</protein>
<gene>
    <name evidence="5" type="ORF">A1O1_02938</name>
</gene>
<reference evidence="5 6" key="1">
    <citation type="submission" date="2013-03" db="EMBL/GenBank/DDBJ databases">
        <title>The Genome Sequence of Capronia coronata CBS 617.96.</title>
        <authorList>
            <consortium name="The Broad Institute Genomics Platform"/>
            <person name="Cuomo C."/>
            <person name="de Hoog S."/>
            <person name="Gorbushina A."/>
            <person name="Walker B."/>
            <person name="Young S.K."/>
            <person name="Zeng Q."/>
            <person name="Gargeya S."/>
            <person name="Fitzgerald M."/>
            <person name="Haas B."/>
            <person name="Abouelleil A."/>
            <person name="Allen A.W."/>
            <person name="Alvarado L."/>
            <person name="Arachchi H.M."/>
            <person name="Berlin A.M."/>
            <person name="Chapman S.B."/>
            <person name="Gainer-Dewar J."/>
            <person name="Goldberg J."/>
            <person name="Griggs A."/>
            <person name="Gujja S."/>
            <person name="Hansen M."/>
            <person name="Howarth C."/>
            <person name="Imamovic A."/>
            <person name="Ireland A."/>
            <person name="Larimer J."/>
            <person name="McCowan C."/>
            <person name="Murphy C."/>
            <person name="Pearson M."/>
            <person name="Poon T.W."/>
            <person name="Priest M."/>
            <person name="Roberts A."/>
            <person name="Saif S."/>
            <person name="Shea T."/>
            <person name="Sisk P."/>
            <person name="Sykes S."/>
            <person name="Wortman J."/>
            <person name="Nusbaum C."/>
            <person name="Birren B."/>
        </authorList>
    </citation>
    <scope>NUCLEOTIDE SEQUENCE [LARGE SCALE GENOMIC DNA]</scope>
    <source>
        <strain evidence="5 6">CBS 617.96</strain>
    </source>
</reference>
<dbReference type="HOGENOM" id="CLU_009575_0_0_1"/>
<evidence type="ECO:0000259" key="2">
    <source>
        <dbReference type="Pfam" id="PF11707"/>
    </source>
</evidence>
<proteinExistence type="predicted"/>
<dbReference type="STRING" id="1182541.W9YNN8"/>
<dbReference type="GeneID" id="19157835"/>
<evidence type="ECO:0000256" key="1">
    <source>
        <dbReference type="SAM" id="MobiDB-lite"/>
    </source>
</evidence>